<gene>
    <name evidence="1" type="ORF">AVEN_220231_1</name>
</gene>
<protein>
    <submittedName>
        <fullName evidence="1">Uncharacterized protein</fullName>
    </submittedName>
</protein>
<proteinExistence type="predicted"/>
<dbReference type="Proteomes" id="UP000499080">
    <property type="component" value="Unassembled WGS sequence"/>
</dbReference>
<reference evidence="1 2" key="1">
    <citation type="journal article" date="2019" name="Sci. Rep.">
        <title>Orb-weaving spider Araneus ventricosus genome elucidates the spidroin gene catalogue.</title>
        <authorList>
            <person name="Kono N."/>
            <person name="Nakamura H."/>
            <person name="Ohtoshi R."/>
            <person name="Moran D.A.P."/>
            <person name="Shinohara A."/>
            <person name="Yoshida Y."/>
            <person name="Fujiwara M."/>
            <person name="Mori M."/>
            <person name="Tomita M."/>
            <person name="Arakawa K."/>
        </authorList>
    </citation>
    <scope>NUCLEOTIDE SEQUENCE [LARGE SCALE GENOMIC DNA]</scope>
</reference>
<organism evidence="1 2">
    <name type="scientific">Araneus ventricosus</name>
    <name type="common">Orbweaver spider</name>
    <name type="synonym">Epeira ventricosa</name>
    <dbReference type="NCBI Taxonomy" id="182803"/>
    <lineage>
        <taxon>Eukaryota</taxon>
        <taxon>Metazoa</taxon>
        <taxon>Ecdysozoa</taxon>
        <taxon>Arthropoda</taxon>
        <taxon>Chelicerata</taxon>
        <taxon>Arachnida</taxon>
        <taxon>Araneae</taxon>
        <taxon>Araneomorphae</taxon>
        <taxon>Entelegynae</taxon>
        <taxon>Araneoidea</taxon>
        <taxon>Araneidae</taxon>
        <taxon>Araneus</taxon>
    </lineage>
</organism>
<sequence>MNSSNVLPLKRAVLLKIALCVCNEPEIKHLLDEWNSCRTEDWNKICCKIREKLFTLVFSPMLRNELMGVIESILGKITRRSAYRYVFQTDASEICHVICAGSQEDQQMD</sequence>
<accession>A0A4Y2UJ25</accession>
<evidence type="ECO:0000313" key="2">
    <source>
        <dbReference type="Proteomes" id="UP000499080"/>
    </source>
</evidence>
<keyword evidence="2" id="KW-1185">Reference proteome</keyword>
<comment type="caution">
    <text evidence="1">The sequence shown here is derived from an EMBL/GenBank/DDBJ whole genome shotgun (WGS) entry which is preliminary data.</text>
</comment>
<dbReference type="AlphaFoldDB" id="A0A4Y2UJ25"/>
<name>A0A4Y2UJ25_ARAVE</name>
<evidence type="ECO:0000313" key="1">
    <source>
        <dbReference type="EMBL" id="GBO12202.1"/>
    </source>
</evidence>
<dbReference type="EMBL" id="BGPR01036827">
    <property type="protein sequence ID" value="GBO12202.1"/>
    <property type="molecule type" value="Genomic_DNA"/>
</dbReference>